<evidence type="ECO:0000256" key="6">
    <source>
        <dbReference type="ARBA" id="ARBA00022723"/>
    </source>
</evidence>
<evidence type="ECO:0000256" key="5">
    <source>
        <dbReference type="ARBA" id="ARBA00022617"/>
    </source>
</evidence>
<evidence type="ECO:0000256" key="9">
    <source>
        <dbReference type="ARBA" id="ARBA00023324"/>
    </source>
</evidence>
<comment type="function">
    <text evidence="15">Catalyzes the degradation of hydrogen peroxide (H(2)O(2)) generated by peroxisomal oxidases to water and oxygen, thereby protecting cells from the toxic effects of hydrogen peroxide.</text>
</comment>
<dbReference type="Gene3D" id="2.40.180.10">
    <property type="entry name" value="Catalase core domain"/>
    <property type="match status" value="1"/>
</dbReference>
<dbReference type="GO" id="GO:0020037">
    <property type="term" value="F:heme binding"/>
    <property type="evidence" value="ECO:0007669"/>
    <property type="project" value="UniProtKB-UniRule"/>
</dbReference>
<dbReference type="GO" id="GO:0006979">
    <property type="term" value="P:response to oxidative stress"/>
    <property type="evidence" value="ECO:0007669"/>
    <property type="project" value="InterPro"/>
</dbReference>
<evidence type="ECO:0000256" key="10">
    <source>
        <dbReference type="PIRNR" id="PIRNR038927"/>
    </source>
</evidence>
<evidence type="ECO:0000256" key="1">
    <source>
        <dbReference type="ARBA" id="ARBA00001971"/>
    </source>
</evidence>
<keyword evidence="9 10" id="KW-0376">Hydrogen peroxide</keyword>
<evidence type="ECO:0000256" key="3">
    <source>
        <dbReference type="ARBA" id="ARBA00012314"/>
    </source>
</evidence>
<comment type="function">
    <text evidence="10">Occurs in almost all aerobically respiring organisms and serves to protect cells from the toxic effects of hydrogen peroxide.</text>
</comment>
<dbReference type="SUPFAM" id="SSF56634">
    <property type="entry name" value="Heme-dependent catalase-like"/>
    <property type="match status" value="1"/>
</dbReference>
<dbReference type="Proteomes" id="UP001212841">
    <property type="component" value="Unassembled WGS sequence"/>
</dbReference>
<evidence type="ECO:0000256" key="4">
    <source>
        <dbReference type="ARBA" id="ARBA00022559"/>
    </source>
</evidence>
<evidence type="ECO:0000313" key="17">
    <source>
        <dbReference type="EMBL" id="KAJ3043624.1"/>
    </source>
</evidence>
<dbReference type="GO" id="GO:0005829">
    <property type="term" value="C:cytosol"/>
    <property type="evidence" value="ECO:0007669"/>
    <property type="project" value="TreeGrafter"/>
</dbReference>
<dbReference type="SUPFAM" id="SSF52317">
    <property type="entry name" value="Class I glutamine amidotransferase-like"/>
    <property type="match status" value="1"/>
</dbReference>
<feature type="active site" evidence="11">
    <location>
        <position position="173"/>
    </location>
</feature>
<feature type="active site" evidence="11">
    <location>
        <position position="100"/>
    </location>
</feature>
<dbReference type="EMBL" id="JADGJD010001345">
    <property type="protein sequence ID" value="KAJ3043624.1"/>
    <property type="molecule type" value="Genomic_DNA"/>
</dbReference>
<evidence type="ECO:0000256" key="7">
    <source>
        <dbReference type="ARBA" id="ARBA00023002"/>
    </source>
</evidence>
<dbReference type="InterPro" id="IPR024712">
    <property type="entry name" value="Catalase_clade2"/>
</dbReference>
<dbReference type="AlphaFoldDB" id="A0AAD5WY74"/>
<dbReference type="InterPro" id="IPR020835">
    <property type="entry name" value="Catalase_sf"/>
</dbReference>
<name>A0AAD5WY74_9FUNG</name>
<dbReference type="InterPro" id="IPR041399">
    <property type="entry name" value="Catalase_large_C"/>
</dbReference>
<evidence type="ECO:0000259" key="16">
    <source>
        <dbReference type="SMART" id="SM01060"/>
    </source>
</evidence>
<dbReference type="InterPro" id="IPR011614">
    <property type="entry name" value="Catalase_core"/>
</dbReference>
<organism evidence="17 18">
    <name type="scientific">Rhizophlyctis rosea</name>
    <dbReference type="NCBI Taxonomy" id="64517"/>
    <lineage>
        <taxon>Eukaryota</taxon>
        <taxon>Fungi</taxon>
        <taxon>Fungi incertae sedis</taxon>
        <taxon>Chytridiomycota</taxon>
        <taxon>Chytridiomycota incertae sedis</taxon>
        <taxon>Chytridiomycetes</taxon>
        <taxon>Rhizophlyctidales</taxon>
        <taxon>Rhizophlyctidaceae</taxon>
        <taxon>Rhizophlyctis</taxon>
    </lineage>
</organism>
<evidence type="ECO:0000256" key="11">
    <source>
        <dbReference type="PIRSR" id="PIRSR038927-1"/>
    </source>
</evidence>
<feature type="binding site" description="axial binding residue" evidence="12">
    <location>
        <position position="387"/>
    </location>
    <ligand>
        <name>heme</name>
        <dbReference type="ChEBI" id="CHEBI:30413"/>
    </ligand>
    <ligandPart>
        <name>Fe</name>
        <dbReference type="ChEBI" id="CHEBI:18248"/>
    </ligandPart>
</feature>
<accession>A0AAD5WY74</accession>
<evidence type="ECO:0000256" key="15">
    <source>
        <dbReference type="RuleBase" id="RU004142"/>
    </source>
</evidence>
<feature type="domain" description="Catalase core" evidence="16">
    <location>
        <begin position="53"/>
        <end position="440"/>
    </location>
</feature>
<sequence length="766" mass="83316">MSAESQQPGVLRSAANVALSATSNLKTALGVGVTAKDTQLQQYTKTVDGTKLTTEAGVPIAEDNNSLKAGERGPTLIEDFQFRDKMAHFDRERIPERVVHARGFGAHGVFELYENLSQYTRASVLTDTSKKTPVFVRFSTVAGFRGSADTVRDVRGFAVKFYTDEGNWDLVGNNIPVFFIQDAVQFPDLVHSLKPEPHNEIPQAQSAHDTFWDFVTLIPESTHMLMWIMSDRTIPRSFRNMNGFGVHTFRLVNAQGEAHFVKFHWRPVLGTASLVWDEAVKIQGADPDYHRRDLWMSIEAGDYPEYELGVQIFDEATAASFPFDVLDSTKIVPEELVPVRYIGKMTLNKNVDEFFPETEQIALHPGNIVPGIDFSEDPLLQGRLFSYTDSQFHRLGPNFQELPINRPVCPVFNNLRGGASRLAIIKGRVSYQPNSLASGCPALNPQGYRHHTVPVVGTKTEKKPGGFADHYSQARLFYNSMTQTEKEHILKATSFELQKCSSLEIRQRVVDQYNNVDFHLASQLAENIGANPPAAPAQIDERGAGVKESPGLSVIRSLPANTIRGRRVAIVVAPGFDSSALTVHAAIASAGGLPFYVAQKAKPVPDSQGSTVVPDFTVSATRSVLFDAVFVPGGAQAVQPLTEDADFVLLVAEAFKHLKTIGAANEGVELLRRAALPGVTIASLNDSATPFVESLGVVSTGSFASAVPGGVVGKVASGALGGLEGLVSKVLADPNAQPTGFVDAFVKSIAKHRCWEREPLAKKIVA</sequence>
<dbReference type="SMART" id="SM01060">
    <property type="entry name" value="Catalase"/>
    <property type="match status" value="1"/>
</dbReference>
<evidence type="ECO:0000256" key="12">
    <source>
        <dbReference type="PIRSR" id="PIRSR038927-2"/>
    </source>
</evidence>
<proteinExistence type="inferred from homology"/>
<gene>
    <name evidence="17" type="ORF">HK097_001705</name>
</gene>
<feature type="cross-link" description="3'-histidyl-3-tyrosine (His-Tyr)" evidence="13">
    <location>
        <begin position="364"/>
        <end position="387"/>
    </location>
</feature>
<dbReference type="Pfam" id="PF00199">
    <property type="entry name" value="Catalase"/>
    <property type="match status" value="1"/>
</dbReference>
<dbReference type="PIRSF" id="PIRSF038927">
    <property type="entry name" value="Catalase_clade2"/>
    <property type="match status" value="1"/>
</dbReference>
<keyword evidence="7 10" id="KW-0560">Oxidoreductase</keyword>
<keyword evidence="5 10" id="KW-0349">Heme</keyword>
<dbReference type="Gene3D" id="3.40.50.880">
    <property type="match status" value="1"/>
</dbReference>
<dbReference type="FunFam" id="2.40.180.10:FF:000003">
    <property type="entry name" value="Catalase"/>
    <property type="match status" value="1"/>
</dbReference>
<dbReference type="PROSITE" id="PS00437">
    <property type="entry name" value="CATALASE_1"/>
    <property type="match status" value="1"/>
</dbReference>
<dbReference type="InterPro" id="IPR043156">
    <property type="entry name" value="Catalase_clade2_helical"/>
</dbReference>
<comment type="cofactor">
    <cofactor evidence="1 10 12">
        <name>heme</name>
        <dbReference type="ChEBI" id="CHEBI:30413"/>
    </cofactor>
</comment>
<evidence type="ECO:0000256" key="14">
    <source>
        <dbReference type="RuleBase" id="RU000498"/>
    </source>
</evidence>
<dbReference type="GO" id="GO:0042744">
    <property type="term" value="P:hydrogen peroxide catabolic process"/>
    <property type="evidence" value="ECO:0007669"/>
    <property type="project" value="UniProtKB-UniRule"/>
</dbReference>
<dbReference type="InterPro" id="IPR002226">
    <property type="entry name" value="Catalase_haem_BS"/>
</dbReference>
<dbReference type="InterPro" id="IPR010582">
    <property type="entry name" value="Catalase_immune_responsive"/>
</dbReference>
<keyword evidence="8 10" id="KW-0408">Iron</keyword>
<dbReference type="InterPro" id="IPR029062">
    <property type="entry name" value="Class_I_gatase-like"/>
</dbReference>
<comment type="catalytic activity">
    <reaction evidence="10 14">
        <text>2 H2O2 = O2 + 2 H2O</text>
        <dbReference type="Rhea" id="RHEA:20309"/>
        <dbReference type="ChEBI" id="CHEBI:15377"/>
        <dbReference type="ChEBI" id="CHEBI:15379"/>
        <dbReference type="ChEBI" id="CHEBI:16240"/>
        <dbReference type="EC" id="1.11.1.6"/>
    </reaction>
</comment>
<dbReference type="PANTHER" id="PTHR42821">
    <property type="entry name" value="CATALASE"/>
    <property type="match status" value="1"/>
</dbReference>
<dbReference type="GO" id="GO:0004096">
    <property type="term" value="F:catalase activity"/>
    <property type="evidence" value="ECO:0007669"/>
    <property type="project" value="UniProtKB-UniRule"/>
</dbReference>
<evidence type="ECO:0000256" key="8">
    <source>
        <dbReference type="ARBA" id="ARBA00023004"/>
    </source>
</evidence>
<dbReference type="GO" id="GO:0046872">
    <property type="term" value="F:metal ion binding"/>
    <property type="evidence" value="ECO:0007669"/>
    <property type="project" value="UniProtKB-KW"/>
</dbReference>
<dbReference type="PANTHER" id="PTHR42821:SF1">
    <property type="entry name" value="CATALASE-B"/>
    <property type="match status" value="1"/>
</dbReference>
<dbReference type="CDD" id="cd03132">
    <property type="entry name" value="GATase1_catalase"/>
    <property type="match status" value="1"/>
</dbReference>
<dbReference type="Pfam" id="PF06628">
    <property type="entry name" value="Catalase-rel"/>
    <property type="match status" value="1"/>
</dbReference>
<evidence type="ECO:0000256" key="2">
    <source>
        <dbReference type="ARBA" id="ARBA00005329"/>
    </source>
</evidence>
<evidence type="ECO:0000313" key="18">
    <source>
        <dbReference type="Proteomes" id="UP001212841"/>
    </source>
</evidence>
<dbReference type="EC" id="1.11.1.6" evidence="3 10"/>
<reference evidence="17" key="1">
    <citation type="submission" date="2020-05" db="EMBL/GenBank/DDBJ databases">
        <title>Phylogenomic resolution of chytrid fungi.</title>
        <authorList>
            <person name="Stajich J.E."/>
            <person name="Amses K."/>
            <person name="Simmons R."/>
            <person name="Seto K."/>
            <person name="Myers J."/>
            <person name="Bonds A."/>
            <person name="Quandt C.A."/>
            <person name="Barry K."/>
            <person name="Liu P."/>
            <person name="Grigoriev I."/>
            <person name="Longcore J.E."/>
            <person name="James T.Y."/>
        </authorList>
    </citation>
    <scope>NUCLEOTIDE SEQUENCE</scope>
    <source>
        <strain evidence="17">JEL0318</strain>
    </source>
</reference>
<dbReference type="InterPro" id="IPR018028">
    <property type="entry name" value="Catalase"/>
</dbReference>
<keyword evidence="4 10" id="KW-0575">Peroxidase</keyword>
<dbReference type="PRINTS" id="PR00067">
    <property type="entry name" value="CATALASE"/>
</dbReference>
<keyword evidence="6 10" id="KW-0479">Metal-binding</keyword>
<comment type="caution">
    <text evidence="17">The sequence shown here is derived from an EMBL/GenBank/DDBJ whole genome shotgun (WGS) entry which is preliminary data.</text>
</comment>
<dbReference type="Pfam" id="PF18011">
    <property type="entry name" value="Catalase_C"/>
    <property type="match status" value="1"/>
</dbReference>
<dbReference type="InterPro" id="IPR024708">
    <property type="entry name" value="Catalase_AS"/>
</dbReference>
<keyword evidence="18" id="KW-1185">Reference proteome</keyword>
<evidence type="ECO:0000256" key="13">
    <source>
        <dbReference type="PIRSR" id="PIRSR038927-4"/>
    </source>
</evidence>
<protein>
    <recommendedName>
        <fullName evidence="3 10">Catalase</fullName>
        <ecNumber evidence="3 10">1.11.1.6</ecNumber>
    </recommendedName>
</protein>
<dbReference type="PROSITE" id="PS51402">
    <property type="entry name" value="CATALASE_3"/>
    <property type="match status" value="1"/>
</dbReference>
<comment type="similarity">
    <text evidence="2 10 14">Belongs to the catalase family.</text>
</comment>
<dbReference type="PROSITE" id="PS00438">
    <property type="entry name" value="CATALASE_2"/>
    <property type="match status" value="1"/>
</dbReference>
<dbReference type="Gene3D" id="1.20.1370.20">
    <property type="match status" value="1"/>
</dbReference>